<feature type="compositionally biased region" description="Low complexity" evidence="1">
    <location>
        <begin position="2032"/>
        <end position="2044"/>
    </location>
</feature>
<accession>A0A9N8KY33</accession>
<feature type="region of interest" description="Disordered" evidence="1">
    <location>
        <begin position="275"/>
        <end position="544"/>
    </location>
</feature>
<evidence type="ECO:0000313" key="3">
    <source>
        <dbReference type="EMBL" id="CAD0202266.1"/>
    </source>
</evidence>
<feature type="compositionally biased region" description="Basic and acidic residues" evidence="1">
    <location>
        <begin position="420"/>
        <end position="432"/>
    </location>
</feature>
<sequence length="2093" mass="228743">MCEKTEVNYLDGEVVWVKLGSCWWPGEVVGPEKLPPDVLPSFRKPPIAVVKFFQEDTYEYVKNANSIYKYDCSRKNEFINKGLYMFRTKHGPMEKFPEDIIRAETAIGGDVEILTRDEFQEKKKESYAGIFGDPLKQRTPGSGKKGKGGRGRSAEPARVSTPFRRGKEKADYKVHILLQGSKTPSAETPPSETVTATPSTSAEPAPDNKEDTPVEQQEDEEKTETTKEQPEVKDKPVASFSTPTASSSGIYACHACPFTTQRLNVLILHNKTHSVSFTPYTPSPVRKKPVTKVASKPSPKPTTTPKSRKPRKEKPEKEVKKTEKSPSNGKRAAEDETNNTETKKVKTNEEIKSSLLADWDDGDEESNDESSTIVMAGSPEVPEAAESPAVPTSAELSGVQILPELSSPTEKKSNSSPTSEKPESSSDSKYEFCEDEDWPLEADAGRKIPRVKNPKRKEDTKSLSLDDDDMAREVAELLNKTTVPDLPSAPEPLKVEENFPEPSIIKSPDKREKSPDKSDKPPETPPTKAIFKTKTFFRSRHSRSQDAIGKYVAEQLNANAVERMDISESEINGSEAVSSPEARESPPVDHVKMARLAPKIQLKKMKAELREKSFENFADIPDMGQLGDVVPSAISPPIITYPGKEKTDRGLQDVLYPTQEIKPVNTDTPEPIKVLANKAEPEIIMSATQPEIEEEITFKQTIVEETLSRTEDIMAPEPIDEIISQPANVEDTASTLMEEISTNTLHIEESVKANEIVKAGNVVEEMDTTYNTEQEETIVNEATENTPMEQDIAEEKMDTVEEVNSVVESVAPVVKFPETSLQKAYEPFMNESTASAVDALLSVSREADRVTRIISDDPPEDLFEDDNKDNSGTSDNLNGFTETSTGNMFNNVNGDKNEQEKYTEETQELKNDLNISTAKNSSEVIEDKVSVTEENIVTNSSDMYIINQEEVSDKTLNTVVESTPSAIESIPSESDLQIAETLINLPSTAIQIKTSSNLGAENVVADEIVQEEIPLAQPAEDLIVEEKTEEVITEPEPIVHQTKSLLISNNEKVIRFETEQEKSENLNAAQSLVQMSESIDHKINIEHSLPTTKNKKDVSEKGVFHLKHNNNIDSIIQQQIVINNARENTNGKNTKLENSSSKLLKILEEPCTPKFTATKPVTKQIITGKEKILNFDVAKTTFKAKSALDSPKQKIIIRRTTPNKNIINDMAETTTADKIILSRSNDPAHDGSVQTYTIQTSPEAPSDANTIIIQQKIRKIAKPPAKLQKIKPANSLIPPLNETSKIINDSSTDDVMFDINSMPIVLSEDLLTPESIEKMPIVMSDGNIITHSPNPPKLVKSKPSVESEKIAISATPNKPEMKTLLMNPVVSEVSKVSTPNILSKSSKLRGAKPMLIIDKATGKQKIIMAKGDTPQVKEVKQTLLQSVPQNTGKAEKFIILPTPSSPRPGRTQKIVIDPQTGKAHVLVAKGSEPQISTTDKPVSAKLIPSSTDAITPGNTVMIITNAQGAQSRIVLTPEHEQMLFPKKQQPNVSQIKTIAHRISTNPNIAQKAVVSTIAPTKSQNAGPVKTQTRIVPKQKSAIITSKGQLIVGGRVATTAQNIAPMPEIRPVPKRIIASEPKKLVQTIQKNSSEPLIFLQQKSGSVMQLTAAQFEHLQRTGQIVQKTTTPAQENKMIVQKTITISPNESGLTTVHRPRVRKTVSESPTPLKKIKQEIAIAPAPPPLSTMPALAPLSSNIPPAIVPSASNTVSVASTTSYPEFDNFEELLPSTAIVRQQPEPAAVPVAQPEPAAAAATTSLSDGQLLAVPGEHFGGPVGSFYLCIEDSGTLTPVDNRPLVLENNQLVPMVVEPLPVLATTQPERRDILEAALANSDVFHADTVRDEAPDFRDLNANVSVHCRVSETSTTLNQPPIMTPVEVPTKVDSEPNVPSNLEDGLAVIGVTPPTVPTSLELPITVTDPRIAPAKTTDPLSSNNYRSGSLLPSPNTEMTFVTTEEADVPMGGPISMPLLTEEESVGKSMPILTDDITERTVSSVDSTVGSPSSIDVRESENEDGGQWTRRLLTPGSDSSETSAEIPLQPAIQLSATELSRHS</sequence>
<name>A0A9N8KY33_CHRIL</name>
<feature type="compositionally biased region" description="Polar residues" evidence="1">
    <location>
        <begin position="180"/>
        <end position="202"/>
    </location>
</feature>
<feature type="region of interest" description="Disordered" evidence="1">
    <location>
        <begin position="564"/>
        <end position="591"/>
    </location>
</feature>
<feature type="compositionally biased region" description="Polar residues" evidence="1">
    <location>
        <begin position="239"/>
        <end position="249"/>
    </location>
</feature>
<gene>
    <name evidence="3" type="ORF">CINC_LOCUS3929</name>
</gene>
<evidence type="ECO:0000259" key="2">
    <source>
        <dbReference type="Pfam" id="PF00855"/>
    </source>
</evidence>
<feature type="compositionally biased region" description="Polar residues" evidence="1">
    <location>
        <begin position="870"/>
        <end position="894"/>
    </location>
</feature>
<feature type="compositionally biased region" description="Low complexity" evidence="1">
    <location>
        <begin position="291"/>
        <end position="305"/>
    </location>
</feature>
<feature type="region of interest" description="Disordered" evidence="1">
    <location>
        <begin position="127"/>
        <end position="250"/>
    </location>
</feature>
<reference evidence="3" key="1">
    <citation type="submission" date="2021-12" db="EMBL/GenBank/DDBJ databases">
        <authorList>
            <person name="King R."/>
        </authorList>
    </citation>
    <scope>NUCLEOTIDE SEQUENCE</scope>
</reference>
<feature type="compositionally biased region" description="Polar residues" evidence="1">
    <location>
        <begin position="2082"/>
        <end position="2093"/>
    </location>
</feature>
<feature type="compositionally biased region" description="Basic and acidic residues" evidence="1">
    <location>
        <begin position="313"/>
        <end position="324"/>
    </location>
</feature>
<dbReference type="Gene3D" id="2.30.30.140">
    <property type="match status" value="1"/>
</dbReference>
<organism evidence="3 4">
    <name type="scientific">Chrysodeixis includens</name>
    <name type="common">Soybean looper</name>
    <name type="synonym">Pseudoplusia includens</name>
    <dbReference type="NCBI Taxonomy" id="689277"/>
    <lineage>
        <taxon>Eukaryota</taxon>
        <taxon>Metazoa</taxon>
        <taxon>Ecdysozoa</taxon>
        <taxon>Arthropoda</taxon>
        <taxon>Hexapoda</taxon>
        <taxon>Insecta</taxon>
        <taxon>Pterygota</taxon>
        <taxon>Neoptera</taxon>
        <taxon>Endopterygota</taxon>
        <taxon>Lepidoptera</taxon>
        <taxon>Glossata</taxon>
        <taxon>Ditrysia</taxon>
        <taxon>Noctuoidea</taxon>
        <taxon>Noctuidae</taxon>
        <taxon>Plusiinae</taxon>
        <taxon>Chrysodeixis</taxon>
    </lineage>
</organism>
<dbReference type="SUPFAM" id="SSF63748">
    <property type="entry name" value="Tudor/PWWP/MBT"/>
    <property type="match status" value="1"/>
</dbReference>
<feature type="compositionally biased region" description="Basic and acidic residues" evidence="1">
    <location>
        <begin position="341"/>
        <end position="352"/>
    </location>
</feature>
<evidence type="ECO:0000256" key="1">
    <source>
        <dbReference type="SAM" id="MobiDB-lite"/>
    </source>
</evidence>
<dbReference type="OrthoDB" id="6381815at2759"/>
<proteinExistence type="predicted"/>
<feature type="compositionally biased region" description="Basic and acidic residues" evidence="1">
    <location>
        <begin position="507"/>
        <end position="522"/>
    </location>
</feature>
<dbReference type="Pfam" id="PF00855">
    <property type="entry name" value="PWWP"/>
    <property type="match status" value="1"/>
</dbReference>
<feature type="region of interest" description="Disordered" evidence="1">
    <location>
        <begin position="2032"/>
        <end position="2093"/>
    </location>
</feature>
<feature type="compositionally biased region" description="Basic and acidic residues" evidence="1">
    <location>
        <begin position="581"/>
        <end position="591"/>
    </location>
</feature>
<dbReference type="Proteomes" id="UP001154114">
    <property type="component" value="Chromosome 16"/>
</dbReference>
<evidence type="ECO:0000313" key="4">
    <source>
        <dbReference type="Proteomes" id="UP001154114"/>
    </source>
</evidence>
<feature type="compositionally biased region" description="Polar residues" evidence="1">
    <location>
        <begin position="1969"/>
        <end position="1986"/>
    </location>
</feature>
<feature type="region of interest" description="Disordered" evidence="1">
    <location>
        <begin position="854"/>
        <end position="901"/>
    </location>
</feature>
<keyword evidence="4" id="KW-1185">Reference proteome</keyword>
<dbReference type="InterPro" id="IPR000313">
    <property type="entry name" value="PWWP_dom"/>
</dbReference>
<feature type="region of interest" description="Disordered" evidence="1">
    <location>
        <begin position="1962"/>
        <end position="1986"/>
    </location>
</feature>
<feature type="compositionally biased region" description="Acidic residues" evidence="1">
    <location>
        <begin position="358"/>
        <end position="368"/>
    </location>
</feature>
<dbReference type="CDD" id="cd05162">
    <property type="entry name" value="PWWP"/>
    <property type="match status" value="1"/>
</dbReference>
<feature type="compositionally biased region" description="Basic and acidic residues" evidence="1">
    <location>
        <begin position="223"/>
        <end position="236"/>
    </location>
</feature>
<feature type="domain" description="PWWP" evidence="2">
    <location>
        <begin position="12"/>
        <end position="81"/>
    </location>
</feature>
<dbReference type="EMBL" id="LR824019">
    <property type="protein sequence ID" value="CAD0202266.1"/>
    <property type="molecule type" value="Genomic_DNA"/>
</dbReference>
<feature type="compositionally biased region" description="Acidic residues" evidence="1">
    <location>
        <begin position="857"/>
        <end position="867"/>
    </location>
</feature>
<protein>
    <recommendedName>
        <fullName evidence="2">PWWP domain-containing protein</fullName>
    </recommendedName>
</protein>